<comment type="caution">
    <text evidence="1">The sequence shown here is derived from an EMBL/GenBank/DDBJ whole genome shotgun (WGS) entry which is preliminary data.</text>
</comment>
<dbReference type="EMBL" id="JAUOPG010000006">
    <property type="protein sequence ID" value="MDO6453989.1"/>
    <property type="molecule type" value="Genomic_DNA"/>
</dbReference>
<name>A0AAW7XIA6_9GAMM</name>
<dbReference type="RefSeq" id="WP_215152668.1">
    <property type="nucleotide sequence ID" value="NZ_JAHHDZ010000019.1"/>
</dbReference>
<sequence>MKALRIIVLLTVLVFVGLNAYLSKIRTTDWQESLWVVVYPINADGTSLTDQYIASLNQDTFNDIEAFFDREAKRYRLGLDKPVRVFLSDELHAQPPEPPIKPSILDNILWSLQMRFWSWSKDNWHGPAPDVRIYMRFFSPDNQPVLRHSLGLQKGLIGLVNAFADSEQQGQNNLIAAHELLHTVGASDKYDPKTNWPIWPDGYAEPTKEPLFPQSEAEIMGGRVQVSPSIALIPPSLSHALIGSATAIEINWLSPEGQN</sequence>
<dbReference type="Proteomes" id="UP001169862">
    <property type="component" value="Unassembled WGS sequence"/>
</dbReference>
<accession>A0AAW7XIA6</accession>
<organism evidence="1 2">
    <name type="scientific">Neptunomonas phycophila</name>
    <dbReference type="NCBI Taxonomy" id="1572645"/>
    <lineage>
        <taxon>Bacteria</taxon>
        <taxon>Pseudomonadati</taxon>
        <taxon>Pseudomonadota</taxon>
        <taxon>Gammaproteobacteria</taxon>
        <taxon>Oceanospirillales</taxon>
        <taxon>Oceanospirillaceae</taxon>
        <taxon>Neptunomonas</taxon>
    </lineage>
</organism>
<evidence type="ECO:0000313" key="2">
    <source>
        <dbReference type="Proteomes" id="UP001169862"/>
    </source>
</evidence>
<proteinExistence type="predicted"/>
<dbReference type="AlphaFoldDB" id="A0AAW7XIA6"/>
<evidence type="ECO:0000313" key="1">
    <source>
        <dbReference type="EMBL" id="MDO6453989.1"/>
    </source>
</evidence>
<gene>
    <name evidence="1" type="ORF">Q4490_10475</name>
</gene>
<protein>
    <submittedName>
        <fullName evidence="1">Uncharacterized protein</fullName>
    </submittedName>
</protein>
<reference evidence="1" key="1">
    <citation type="submission" date="2023-07" db="EMBL/GenBank/DDBJ databases">
        <title>Genome content predicts the carbon catabolic preferences of heterotrophic bacteria.</title>
        <authorList>
            <person name="Gralka M."/>
        </authorList>
    </citation>
    <scope>NUCLEOTIDE SEQUENCE</scope>
    <source>
        <strain evidence="1">I2M16</strain>
    </source>
</reference>